<dbReference type="PANTHER" id="PTHR33070">
    <property type="entry name" value="OS06G0725500 PROTEIN"/>
    <property type="match status" value="1"/>
</dbReference>
<protein>
    <submittedName>
        <fullName evidence="2">Uncharacterized protein LOC104716564</fullName>
    </submittedName>
</protein>
<dbReference type="Proteomes" id="UP000694864">
    <property type="component" value="Chromosome 10"/>
</dbReference>
<reference evidence="1" key="1">
    <citation type="journal article" date="2014" name="Nat. Commun.">
        <title>The emerging biofuel crop Camelina sativa retains a highly undifferentiated hexaploid genome structure.</title>
        <authorList>
            <person name="Kagale S."/>
            <person name="Koh C."/>
            <person name="Nixon J."/>
            <person name="Bollina V."/>
            <person name="Clarke W.E."/>
            <person name="Tuteja R."/>
            <person name="Spillane C."/>
            <person name="Robinson S.J."/>
            <person name="Links M.G."/>
            <person name="Clarke C."/>
            <person name="Higgins E.E."/>
            <person name="Huebert T."/>
            <person name="Sharpe A.G."/>
            <person name="Parkin I.A."/>
        </authorList>
    </citation>
    <scope>NUCLEOTIDE SEQUENCE [LARGE SCALE GENOMIC DNA]</scope>
    <source>
        <strain evidence="1">cv. DH55</strain>
    </source>
</reference>
<proteinExistence type="predicted"/>
<accession>A0ABM1QIB3</accession>
<dbReference type="InterPro" id="IPR004320">
    <property type="entry name" value="BPS1_pln"/>
</dbReference>
<dbReference type="GeneID" id="104716564"/>
<keyword evidence="1" id="KW-1185">Reference proteome</keyword>
<sequence>MAESSSSAATTHLPARSISLPTRLIHPKAQRVEEELKKIQALDSSSSASSRIQLGLAKLVELYDFVNEQVICSPQGQKALRLGRNAKLVEDALDESILLLDVSDFTRDLIETFMEQIQVLQSALRRRRGDLSSVQSEIRAYISCQKTFKNAAARQLKSLSRTQTKKKPSVIKQSGDLDQHSSMISNIISQSNASTISIFKSLLQFLASPGEKQRKNDETGCVENSMIRSFYGRIIRRKIGKVIDAQTMLGRLAMLSFSLEAIKDELSYLSRRLIQHRASLLNIVTP</sequence>
<gene>
    <name evidence="2" type="primary">LOC104716564</name>
</gene>
<dbReference type="PANTHER" id="PTHR33070:SF120">
    <property type="entry name" value="EXPRESSED PROTEIN"/>
    <property type="match status" value="1"/>
</dbReference>
<dbReference type="Pfam" id="PF03087">
    <property type="entry name" value="BPS1"/>
    <property type="match status" value="1"/>
</dbReference>
<dbReference type="RefSeq" id="XP_019086501.1">
    <property type="nucleotide sequence ID" value="XM_019230956.1"/>
</dbReference>
<name>A0ABM1QIB3_CAMSA</name>
<organism evidence="1 2">
    <name type="scientific">Camelina sativa</name>
    <name type="common">False flax</name>
    <name type="synonym">Myagrum sativum</name>
    <dbReference type="NCBI Taxonomy" id="90675"/>
    <lineage>
        <taxon>Eukaryota</taxon>
        <taxon>Viridiplantae</taxon>
        <taxon>Streptophyta</taxon>
        <taxon>Embryophyta</taxon>
        <taxon>Tracheophyta</taxon>
        <taxon>Spermatophyta</taxon>
        <taxon>Magnoliopsida</taxon>
        <taxon>eudicotyledons</taxon>
        <taxon>Gunneridae</taxon>
        <taxon>Pentapetalae</taxon>
        <taxon>rosids</taxon>
        <taxon>malvids</taxon>
        <taxon>Brassicales</taxon>
        <taxon>Brassicaceae</taxon>
        <taxon>Camelineae</taxon>
        <taxon>Camelina</taxon>
    </lineage>
</organism>
<reference evidence="2" key="2">
    <citation type="submission" date="2025-08" db="UniProtKB">
        <authorList>
            <consortium name="RefSeq"/>
        </authorList>
    </citation>
    <scope>IDENTIFICATION</scope>
    <source>
        <tissue evidence="2">Leaf</tissue>
    </source>
</reference>
<evidence type="ECO:0000313" key="1">
    <source>
        <dbReference type="Proteomes" id="UP000694864"/>
    </source>
</evidence>
<evidence type="ECO:0000313" key="2">
    <source>
        <dbReference type="RefSeq" id="XP_019086501.1"/>
    </source>
</evidence>